<dbReference type="Pfam" id="PF13561">
    <property type="entry name" value="adh_short_C2"/>
    <property type="match status" value="1"/>
</dbReference>
<gene>
    <name evidence="6" type="ORF">VFPBJ_05155</name>
</gene>
<dbReference type="PANTHER" id="PTHR43008">
    <property type="entry name" value="BENZIL REDUCTASE"/>
    <property type="match status" value="1"/>
</dbReference>
<feature type="region of interest" description="Disordered" evidence="4">
    <location>
        <begin position="305"/>
        <end position="393"/>
    </location>
</feature>
<evidence type="ECO:0000256" key="3">
    <source>
        <dbReference type="ARBA" id="ARBA00023002"/>
    </source>
</evidence>
<keyword evidence="3" id="KW-0560">Oxidoreductase</keyword>
<name>A0A179GQD5_PURLI</name>
<proteinExistence type="inferred from homology"/>
<accession>A0A179GQD5</accession>
<evidence type="ECO:0000313" key="6">
    <source>
        <dbReference type="EMBL" id="OAQ79570.1"/>
    </source>
</evidence>
<dbReference type="GO" id="GO:0016616">
    <property type="term" value="F:oxidoreductase activity, acting on the CH-OH group of donors, NAD or NADP as acceptor"/>
    <property type="evidence" value="ECO:0007669"/>
    <property type="project" value="UniProtKB-ARBA"/>
</dbReference>
<dbReference type="Gene3D" id="3.40.50.720">
    <property type="entry name" value="NAD(P)-binding Rossmann-like Domain"/>
    <property type="match status" value="1"/>
</dbReference>
<dbReference type="PANTHER" id="PTHR43008:SF10">
    <property type="entry name" value="CHAIN DEHYDROGENASE_OXIDOREDUCTASE, PUTATIVE (AFU_ORTHOLOGUE AFUA_2G15740)-RELATED"/>
    <property type="match status" value="1"/>
</dbReference>
<sequence>MSFGYSVGDVITGANLTYKLIRIMAGTKGASDEYLEAMSELSAMQQAFLQVDQIRAHKVLPPATVNAFSFIVASSIDLIASFLEKSKGYQRRLENPKDSAFQSSWYKVGWTLYKSHELRQLRDALHTRLASIQMLLSASPYCTPLPSSLAQYRVEDQGARPSSTTTSTAIPSVEEESIDGERASVTEAEGNNRHRDQSIKTEGGPASQDPKRKNLNTNNDRHFIHFKDAVGRKFTFPWEYCRTWAGMEDLIKQAFMHVDVLGPHVHQGHYDLMVDGTIILPTLWEKVMEPDSDVVMTMWPIEQKRPPKAGLKPPSLPAWFSGGSRADRSKKERSRAGMPVAMEVPARPMGARWPDGKKKSSTRRRSTISSENDLDTDPDTATTSDWADDEPVTGEVNPFAATVEDCESVDEPEGKQLDHERVGNKRFADFDLAGRTFVVTGGARGLGLALAESLVEAGGKVYCLDRLERPDADWHQAQSRVVPEWGGSLEYRQIDVRCTENLNNVIESIADENNGLHGLIAAAGIQQVTPAVEYTIEDARKMIDVNFTGVFMTATATARAMFKHKSRGSMCLIASMSGLVANKGLICPVYNSSKAALIQLARNLAMEWSPNIRVNCLSPGHTLTPMVLKNFEEDPGLRDKWCSENMMGRLAETSEYKGAALFLLSNASSFMTGGNLNLHTKSLDNFGMIADGAEFIIERCWQSVGSYGGMEVAGQAFHAENWNVIVERNNC</sequence>
<dbReference type="Proteomes" id="UP000078240">
    <property type="component" value="Unassembled WGS sequence"/>
</dbReference>
<evidence type="ECO:0000259" key="5">
    <source>
        <dbReference type="Pfam" id="PF22893"/>
    </source>
</evidence>
<dbReference type="SUPFAM" id="SSF51735">
    <property type="entry name" value="NAD(P)-binding Rossmann-fold domains"/>
    <property type="match status" value="1"/>
</dbReference>
<evidence type="ECO:0000256" key="2">
    <source>
        <dbReference type="ARBA" id="ARBA00022857"/>
    </source>
</evidence>
<protein>
    <submittedName>
        <fullName evidence="6">Oxidoreductase protein</fullName>
    </submittedName>
</protein>
<feature type="region of interest" description="Disordered" evidence="4">
    <location>
        <begin position="156"/>
        <end position="218"/>
    </location>
</feature>
<dbReference type="InterPro" id="IPR054464">
    <property type="entry name" value="ULD_fung"/>
</dbReference>
<keyword evidence="2" id="KW-0521">NADP</keyword>
<dbReference type="FunFam" id="3.40.50.720:FF:000245">
    <property type="entry name" value="Short chain dehydrogenase, putative"/>
    <property type="match status" value="1"/>
</dbReference>
<reference evidence="6 7" key="1">
    <citation type="submission" date="2016-01" db="EMBL/GenBank/DDBJ databases">
        <title>Biosynthesis of antibiotic leucinostatins and their inhibition on Phytophthora in bio-control Purpureocillium lilacinum.</title>
        <authorList>
            <person name="Wang G."/>
            <person name="Liu Z."/>
            <person name="Lin R."/>
            <person name="Li E."/>
            <person name="Mao Z."/>
            <person name="Ling J."/>
            <person name="Yin W."/>
            <person name="Xie B."/>
        </authorList>
    </citation>
    <scope>NUCLEOTIDE SEQUENCE [LARGE SCALE GENOMIC DNA]</scope>
    <source>
        <strain evidence="6">PLBJ-1</strain>
    </source>
</reference>
<feature type="domain" description="Ubiquitin-like" evidence="5">
    <location>
        <begin position="223"/>
        <end position="301"/>
    </location>
</feature>
<comment type="caution">
    <text evidence="6">The sequence shown here is derived from an EMBL/GenBank/DDBJ whole genome shotgun (WGS) entry which is preliminary data.</text>
</comment>
<comment type="similarity">
    <text evidence="1">Belongs to the short-chain dehydrogenases/reductases (SDR) family.</text>
</comment>
<dbReference type="PROSITE" id="PS00061">
    <property type="entry name" value="ADH_SHORT"/>
    <property type="match status" value="1"/>
</dbReference>
<organism evidence="6 7">
    <name type="scientific">Purpureocillium lilacinum</name>
    <name type="common">Paecilomyces lilacinus</name>
    <dbReference type="NCBI Taxonomy" id="33203"/>
    <lineage>
        <taxon>Eukaryota</taxon>
        <taxon>Fungi</taxon>
        <taxon>Dikarya</taxon>
        <taxon>Ascomycota</taxon>
        <taxon>Pezizomycotina</taxon>
        <taxon>Sordariomycetes</taxon>
        <taxon>Hypocreomycetidae</taxon>
        <taxon>Hypocreales</taxon>
        <taxon>Ophiocordycipitaceae</taxon>
        <taxon>Purpureocillium</taxon>
    </lineage>
</organism>
<dbReference type="InterPro" id="IPR020904">
    <property type="entry name" value="Sc_DH/Rdtase_CS"/>
</dbReference>
<dbReference type="Pfam" id="PF22893">
    <property type="entry name" value="ULD_2"/>
    <property type="match status" value="1"/>
</dbReference>
<evidence type="ECO:0000313" key="7">
    <source>
        <dbReference type="Proteomes" id="UP000078240"/>
    </source>
</evidence>
<dbReference type="InterPro" id="IPR036291">
    <property type="entry name" value="NAD(P)-bd_dom_sf"/>
</dbReference>
<dbReference type="PRINTS" id="PR00081">
    <property type="entry name" value="GDHRDH"/>
</dbReference>
<evidence type="ECO:0000256" key="1">
    <source>
        <dbReference type="ARBA" id="ARBA00006484"/>
    </source>
</evidence>
<dbReference type="GO" id="GO:0050664">
    <property type="term" value="F:oxidoreductase activity, acting on NAD(P)H, oxygen as acceptor"/>
    <property type="evidence" value="ECO:0007669"/>
    <property type="project" value="TreeGrafter"/>
</dbReference>
<evidence type="ECO:0000256" key="4">
    <source>
        <dbReference type="SAM" id="MobiDB-lite"/>
    </source>
</evidence>
<dbReference type="AlphaFoldDB" id="A0A179GQD5"/>
<feature type="compositionally biased region" description="Basic and acidic residues" evidence="4">
    <location>
        <begin position="179"/>
        <end position="199"/>
    </location>
</feature>
<dbReference type="InterPro" id="IPR002347">
    <property type="entry name" value="SDR_fam"/>
</dbReference>
<dbReference type="EMBL" id="LSBH01000004">
    <property type="protein sequence ID" value="OAQ79570.1"/>
    <property type="molecule type" value="Genomic_DNA"/>
</dbReference>